<sequence length="473" mass="52202">MLETSSFINGKFTNSSDKKLDIKNKYTLETIARVGLASAHEIEEAITSSESAFHTYSKFTSGKRYDLLSKFLDLFIAKREELITLLISEAGKPRDYAAGEFDRCVETIRFALEETRRIGGEVVPMDFSNGSGKMAMTSRFAIGPVLGISPFNFPLNLTLHKLAPALASGCSIIIKPSPYTPQCNLLLGKLVQEAGFPDGLVNIVICENKESELLVRDERIKLLSFTGSPKIGWMLKSIAGKKKVILELGGNAAVIVDETSDIDRAAKEIAIGSFLYAGQICISTQRIFVAEKVYKEFKEKLISETSKLECGDPSKSGVMVGPIIDKVHVERIGQWIEEAKQGGAKLLLDGRSADVDHNILQPTLIENYKSEDKVCFEEVFGPVAILKEFNTEREAIDLVNDSRFGLQVGVYSNKLDFIKQCFKEIEVGALIVNSIPGFRIDNMPYGGVKDSGLGREGIKYAIDDMTDERLLII</sequence>
<gene>
    <name evidence="6" type="ordered locus">BMS_1116</name>
</gene>
<keyword evidence="2 4" id="KW-0560">Oxidoreductase</keyword>
<dbReference type="eggNOG" id="COG1012">
    <property type="taxonomic scope" value="Bacteria"/>
</dbReference>
<evidence type="ECO:0000256" key="3">
    <source>
        <dbReference type="PROSITE-ProRule" id="PRU10007"/>
    </source>
</evidence>
<dbReference type="SUPFAM" id="SSF53720">
    <property type="entry name" value="ALDH-like"/>
    <property type="match status" value="1"/>
</dbReference>
<keyword evidence="7" id="KW-1185">Reference proteome</keyword>
<dbReference type="STRING" id="862908.BMS_1116"/>
<evidence type="ECO:0000256" key="4">
    <source>
        <dbReference type="RuleBase" id="RU003345"/>
    </source>
</evidence>
<dbReference type="OrthoDB" id="5288040at2"/>
<dbReference type="AlphaFoldDB" id="E1WYE8"/>
<proteinExistence type="inferred from homology"/>
<reference evidence="7" key="1">
    <citation type="journal article" date="2013" name="ISME J.">
        <title>A small predatory core genome in the divergent marine Bacteriovorax marinus SJ and the terrestrial Bdellovibrio bacteriovorus.</title>
        <authorList>
            <person name="Crossman L.C."/>
            <person name="Chen H."/>
            <person name="Cerdeno-Tarraga A.M."/>
            <person name="Brooks K."/>
            <person name="Quail M.A."/>
            <person name="Pineiro S.A."/>
            <person name="Hobley L."/>
            <person name="Sockett R.E."/>
            <person name="Bentley S.D."/>
            <person name="Parkhill J."/>
            <person name="Williams H.N."/>
            <person name="Stine O.C."/>
        </authorList>
    </citation>
    <scope>NUCLEOTIDE SEQUENCE [LARGE SCALE GENOMIC DNA]</scope>
    <source>
        <strain evidence="7">ATCC BAA-682 / DSM 15412 / SJ</strain>
    </source>
</reference>
<evidence type="ECO:0000259" key="5">
    <source>
        <dbReference type="Pfam" id="PF00171"/>
    </source>
</evidence>
<dbReference type="PANTHER" id="PTHR42991">
    <property type="entry name" value="ALDEHYDE DEHYDROGENASE"/>
    <property type="match status" value="1"/>
</dbReference>
<dbReference type="GO" id="GO:0008911">
    <property type="term" value="F:lactaldehyde dehydrogenase (NAD+) activity"/>
    <property type="evidence" value="ECO:0007669"/>
    <property type="project" value="TreeGrafter"/>
</dbReference>
<feature type="active site" evidence="3">
    <location>
        <position position="247"/>
    </location>
</feature>
<dbReference type="InterPro" id="IPR016162">
    <property type="entry name" value="Ald_DH_N"/>
</dbReference>
<organism evidence="6 7">
    <name type="scientific">Halobacteriovorax marinus (strain ATCC BAA-682 / DSM 15412 / SJ)</name>
    <name type="common">Bacteriovorax marinus</name>
    <dbReference type="NCBI Taxonomy" id="862908"/>
    <lineage>
        <taxon>Bacteria</taxon>
        <taxon>Pseudomonadati</taxon>
        <taxon>Bdellovibrionota</taxon>
        <taxon>Bacteriovoracia</taxon>
        <taxon>Bacteriovoracales</taxon>
        <taxon>Halobacteriovoraceae</taxon>
        <taxon>Halobacteriovorax</taxon>
    </lineage>
</organism>
<evidence type="ECO:0000313" key="7">
    <source>
        <dbReference type="Proteomes" id="UP000008963"/>
    </source>
</evidence>
<dbReference type="PANTHER" id="PTHR42991:SF1">
    <property type="entry name" value="ALDEHYDE DEHYDROGENASE"/>
    <property type="match status" value="1"/>
</dbReference>
<name>E1WYE8_HALMS</name>
<dbReference type="Gene3D" id="3.40.309.10">
    <property type="entry name" value="Aldehyde Dehydrogenase, Chain A, domain 2"/>
    <property type="match status" value="1"/>
</dbReference>
<evidence type="ECO:0000313" key="6">
    <source>
        <dbReference type="EMBL" id="CBW25996.1"/>
    </source>
</evidence>
<dbReference type="EMBL" id="FQ312005">
    <property type="protein sequence ID" value="CBW25996.1"/>
    <property type="molecule type" value="Genomic_DNA"/>
</dbReference>
<dbReference type="InterPro" id="IPR016163">
    <property type="entry name" value="Ald_DH_C"/>
</dbReference>
<dbReference type="HOGENOM" id="CLU_005391_1_0_7"/>
<dbReference type="InterPro" id="IPR015590">
    <property type="entry name" value="Aldehyde_DH_dom"/>
</dbReference>
<dbReference type="RefSeq" id="WP_014243780.1">
    <property type="nucleotide sequence ID" value="NC_016620.1"/>
</dbReference>
<feature type="domain" description="Aldehyde dehydrogenase" evidence="5">
    <location>
        <begin position="13"/>
        <end position="467"/>
    </location>
</feature>
<dbReference type="InterPro" id="IPR016161">
    <property type="entry name" value="Ald_DH/histidinol_DH"/>
</dbReference>
<accession>E1WYE8</accession>
<dbReference type="Gene3D" id="3.40.605.10">
    <property type="entry name" value="Aldehyde Dehydrogenase, Chain A, domain 1"/>
    <property type="match status" value="1"/>
</dbReference>
<protein>
    <submittedName>
        <fullName evidence="6">Dehydrogenase</fullName>
    </submittedName>
</protein>
<evidence type="ECO:0000256" key="1">
    <source>
        <dbReference type="ARBA" id="ARBA00009986"/>
    </source>
</evidence>
<dbReference type="InterPro" id="IPR029510">
    <property type="entry name" value="Ald_DH_CS_GLU"/>
</dbReference>
<dbReference type="PATRIC" id="fig|862908.3.peg.1063"/>
<evidence type="ECO:0000256" key="2">
    <source>
        <dbReference type="ARBA" id="ARBA00023002"/>
    </source>
</evidence>
<dbReference type="Pfam" id="PF00171">
    <property type="entry name" value="Aldedh"/>
    <property type="match status" value="1"/>
</dbReference>
<comment type="similarity">
    <text evidence="1 4">Belongs to the aldehyde dehydrogenase family.</text>
</comment>
<dbReference type="PROSITE" id="PS00687">
    <property type="entry name" value="ALDEHYDE_DEHYDR_GLU"/>
    <property type="match status" value="1"/>
</dbReference>
<dbReference type="Proteomes" id="UP000008963">
    <property type="component" value="Chromosome"/>
</dbReference>
<dbReference type="KEGG" id="bmx:BMS_1116"/>
<dbReference type="InterPro" id="IPR051020">
    <property type="entry name" value="ALDH-related_metabolic_enz"/>
</dbReference>